<organism evidence="1 2">
    <name type="scientific">Xanthocytophaga flava</name>
    <dbReference type="NCBI Taxonomy" id="3048013"/>
    <lineage>
        <taxon>Bacteria</taxon>
        <taxon>Pseudomonadati</taxon>
        <taxon>Bacteroidota</taxon>
        <taxon>Cytophagia</taxon>
        <taxon>Cytophagales</taxon>
        <taxon>Rhodocytophagaceae</taxon>
        <taxon>Xanthocytophaga</taxon>
    </lineage>
</organism>
<proteinExistence type="predicted"/>
<evidence type="ECO:0000313" key="2">
    <source>
        <dbReference type="Proteomes" id="UP001228581"/>
    </source>
</evidence>
<keyword evidence="2" id="KW-1185">Reference proteome</keyword>
<name>A0ABT7CK25_9BACT</name>
<dbReference type="EMBL" id="JASJOT010000005">
    <property type="protein sequence ID" value="MDJ1493340.1"/>
    <property type="molecule type" value="Genomic_DNA"/>
</dbReference>
<sequence length="222" mass="25884">MKFIYFTGASQKAKVLEEGIFLRPNHRKINEESTGIFCYPLLRIPFKAPVIKEDYDDINDYLAFKKEEQVLNESLTIEESWSVVDAPRVRKHDRRAKKVIGVIFELEPKHWPITVFIDIQHFWANEFAQILLDKPNEGIVYGSIFYGRHKKSLLEVIKGIESERYVLCNAPFIVNTEENLLDFINKFQLTAGGIWKHDSFECMLTENVSSTSIKQIIKLENK</sequence>
<dbReference type="Proteomes" id="UP001228581">
    <property type="component" value="Unassembled WGS sequence"/>
</dbReference>
<evidence type="ECO:0000313" key="1">
    <source>
        <dbReference type="EMBL" id="MDJ1493340.1"/>
    </source>
</evidence>
<reference evidence="1 2" key="1">
    <citation type="submission" date="2023-05" db="EMBL/GenBank/DDBJ databases">
        <authorList>
            <person name="Zhang X."/>
        </authorList>
    </citation>
    <scope>NUCLEOTIDE SEQUENCE [LARGE SCALE GENOMIC DNA]</scope>
    <source>
        <strain evidence="1 2">DM2B3-1</strain>
    </source>
</reference>
<accession>A0ABT7CK25</accession>
<protein>
    <submittedName>
        <fullName evidence="1">Uncharacterized protein</fullName>
    </submittedName>
</protein>
<comment type="caution">
    <text evidence="1">The sequence shown here is derived from an EMBL/GenBank/DDBJ whole genome shotgun (WGS) entry which is preliminary data.</text>
</comment>
<dbReference type="RefSeq" id="WP_313995483.1">
    <property type="nucleotide sequence ID" value="NZ_JASJOT010000005.1"/>
</dbReference>
<gene>
    <name evidence="1" type="ORF">QNI19_10400</name>
</gene>